<keyword evidence="7" id="KW-0539">Nucleus</keyword>
<feature type="compositionally biased region" description="Pro residues" evidence="9">
    <location>
        <begin position="97"/>
        <end position="106"/>
    </location>
</feature>
<reference evidence="11" key="3">
    <citation type="submission" date="2025-09" db="UniProtKB">
        <authorList>
            <consortium name="Ensembl"/>
        </authorList>
    </citation>
    <scope>IDENTIFICATION</scope>
</reference>
<keyword evidence="12" id="KW-1185">Reference proteome</keyword>
<dbReference type="PANTHER" id="PTHR24381:SF390">
    <property type="entry name" value="ZINC FINGER PROTEIN 37 HOMOLOG"/>
    <property type="match status" value="1"/>
</dbReference>
<dbReference type="Pfam" id="PF00096">
    <property type="entry name" value="zf-C2H2"/>
    <property type="match status" value="1"/>
</dbReference>
<evidence type="ECO:0000313" key="12">
    <source>
        <dbReference type="Proteomes" id="UP000472268"/>
    </source>
</evidence>
<keyword evidence="2" id="KW-0479">Metal-binding</keyword>
<dbReference type="Proteomes" id="UP000472268">
    <property type="component" value="Chromosome 12"/>
</dbReference>
<evidence type="ECO:0000313" key="11">
    <source>
        <dbReference type="Ensembl" id="ENSSSUP00005017020.1"/>
    </source>
</evidence>
<organism evidence="11 12">
    <name type="scientific">Suricata suricatta</name>
    <name type="common">Meerkat</name>
    <dbReference type="NCBI Taxonomy" id="37032"/>
    <lineage>
        <taxon>Eukaryota</taxon>
        <taxon>Metazoa</taxon>
        <taxon>Chordata</taxon>
        <taxon>Craniata</taxon>
        <taxon>Vertebrata</taxon>
        <taxon>Euteleostomi</taxon>
        <taxon>Mammalia</taxon>
        <taxon>Eutheria</taxon>
        <taxon>Laurasiatheria</taxon>
        <taxon>Carnivora</taxon>
        <taxon>Feliformia</taxon>
        <taxon>Herpestidae</taxon>
        <taxon>Suricata</taxon>
    </lineage>
</organism>
<sequence>ATEGRQNRNIYKKRFLFLKKTRHFVAEEITCKPRTGIREVLWRSVAVNVLQGIKVGKPWTRLQVSLCVGAVPLEADPECTECREAVADGSFLEEPQRSPPGLPPTPGEACGPACSSVPSLSPHGDPDLGETPREGQDARRASETWKRLRSKKCLKCKKCGKAFTRTSSFQRHMRGACGQRAHVCGACGKALGHEPGLGNMREHILGRSPADGGAVGAPSGITETGDHTRGPTRGASLSLSAQWERLHVFCKPSRTHGSHTRKQPCECQRCGKARTCPSHLETRRPMVGRDAMIVRSVDSLRTSVSISNGTRPCTVW</sequence>
<evidence type="ECO:0000256" key="6">
    <source>
        <dbReference type="ARBA" id="ARBA00023125"/>
    </source>
</evidence>
<dbReference type="GO" id="GO:0000981">
    <property type="term" value="F:DNA-binding transcription factor activity, RNA polymerase II-specific"/>
    <property type="evidence" value="ECO:0007669"/>
    <property type="project" value="TreeGrafter"/>
</dbReference>
<evidence type="ECO:0000256" key="4">
    <source>
        <dbReference type="ARBA" id="ARBA00022771"/>
    </source>
</evidence>
<dbReference type="GO" id="GO:0000977">
    <property type="term" value="F:RNA polymerase II transcription regulatory region sequence-specific DNA binding"/>
    <property type="evidence" value="ECO:0007669"/>
    <property type="project" value="TreeGrafter"/>
</dbReference>
<proteinExistence type="predicted"/>
<comment type="subcellular location">
    <subcellularLocation>
        <location evidence="1">Nucleus</location>
    </subcellularLocation>
</comment>
<name>A0A673U633_SURSU</name>
<evidence type="ECO:0000256" key="1">
    <source>
        <dbReference type="ARBA" id="ARBA00004123"/>
    </source>
</evidence>
<evidence type="ECO:0000256" key="2">
    <source>
        <dbReference type="ARBA" id="ARBA00022723"/>
    </source>
</evidence>
<dbReference type="InterPro" id="IPR013087">
    <property type="entry name" value="Znf_C2H2_type"/>
</dbReference>
<reference evidence="11" key="2">
    <citation type="submission" date="2025-08" db="UniProtKB">
        <authorList>
            <consortium name="Ensembl"/>
        </authorList>
    </citation>
    <scope>IDENTIFICATION</scope>
</reference>
<feature type="region of interest" description="Disordered" evidence="9">
    <location>
        <begin position="92"/>
        <end position="143"/>
    </location>
</feature>
<protein>
    <recommendedName>
        <fullName evidence="10">C2H2-type domain-containing protein</fullName>
    </recommendedName>
</protein>
<evidence type="ECO:0000259" key="10">
    <source>
        <dbReference type="PROSITE" id="PS50157"/>
    </source>
</evidence>
<reference evidence="11 12" key="1">
    <citation type="submission" date="2019-05" db="EMBL/GenBank/DDBJ databases">
        <title>A Chromosome-scale Meerkat (S. suricatta) Genome Assembly.</title>
        <authorList>
            <person name="Dudchenko O."/>
            <person name="Lieberman Aiden E."/>
            <person name="Tung J."/>
            <person name="Barreiro L.B."/>
            <person name="Clutton-Brock T.H."/>
        </authorList>
    </citation>
    <scope>NUCLEOTIDE SEQUENCE [LARGE SCALE GENOMIC DNA]</scope>
</reference>
<evidence type="ECO:0000256" key="5">
    <source>
        <dbReference type="ARBA" id="ARBA00022833"/>
    </source>
</evidence>
<evidence type="ECO:0000256" key="3">
    <source>
        <dbReference type="ARBA" id="ARBA00022737"/>
    </source>
</evidence>
<keyword evidence="6" id="KW-0238">DNA-binding</keyword>
<feature type="domain" description="C2H2-type" evidence="10">
    <location>
        <begin position="154"/>
        <end position="181"/>
    </location>
</feature>
<feature type="compositionally biased region" description="Basic and acidic residues" evidence="9">
    <location>
        <begin position="124"/>
        <end position="143"/>
    </location>
</feature>
<keyword evidence="3" id="KW-0677">Repeat</keyword>
<dbReference type="AlphaFoldDB" id="A0A673U633"/>
<dbReference type="PANTHER" id="PTHR24381">
    <property type="entry name" value="ZINC FINGER PROTEIN"/>
    <property type="match status" value="1"/>
</dbReference>
<accession>A0A673U633</accession>
<dbReference type="SUPFAM" id="SSF57667">
    <property type="entry name" value="beta-beta-alpha zinc fingers"/>
    <property type="match status" value="1"/>
</dbReference>
<evidence type="ECO:0000256" key="8">
    <source>
        <dbReference type="PROSITE-ProRule" id="PRU00042"/>
    </source>
</evidence>
<evidence type="ECO:0000256" key="7">
    <source>
        <dbReference type="ARBA" id="ARBA00023242"/>
    </source>
</evidence>
<dbReference type="Ensembl" id="ENSSSUT00005019403.1">
    <property type="protein sequence ID" value="ENSSSUP00005017020.1"/>
    <property type="gene ID" value="ENSSSUG00005011013.1"/>
</dbReference>
<dbReference type="GO" id="GO:0008270">
    <property type="term" value="F:zinc ion binding"/>
    <property type="evidence" value="ECO:0007669"/>
    <property type="project" value="UniProtKB-KW"/>
</dbReference>
<keyword evidence="4 8" id="KW-0863">Zinc-finger</keyword>
<dbReference type="PROSITE" id="PS50157">
    <property type="entry name" value="ZINC_FINGER_C2H2_2"/>
    <property type="match status" value="1"/>
</dbReference>
<dbReference type="InterPro" id="IPR036236">
    <property type="entry name" value="Znf_C2H2_sf"/>
</dbReference>
<evidence type="ECO:0000256" key="9">
    <source>
        <dbReference type="SAM" id="MobiDB-lite"/>
    </source>
</evidence>
<keyword evidence="5" id="KW-0862">Zinc</keyword>
<dbReference type="Gene3D" id="3.30.160.60">
    <property type="entry name" value="Classic Zinc Finger"/>
    <property type="match status" value="1"/>
</dbReference>
<dbReference type="GO" id="GO:0005634">
    <property type="term" value="C:nucleus"/>
    <property type="evidence" value="ECO:0007669"/>
    <property type="project" value="UniProtKB-SubCell"/>
</dbReference>